<keyword evidence="3" id="KW-0812">Transmembrane</keyword>
<organism evidence="5 6">
    <name type="scientific">Novipirellula artificiosorum</name>
    <dbReference type="NCBI Taxonomy" id="2528016"/>
    <lineage>
        <taxon>Bacteria</taxon>
        <taxon>Pseudomonadati</taxon>
        <taxon>Planctomycetota</taxon>
        <taxon>Planctomycetia</taxon>
        <taxon>Pirellulales</taxon>
        <taxon>Pirellulaceae</taxon>
        <taxon>Novipirellula</taxon>
    </lineage>
</organism>
<dbReference type="AlphaFoldDB" id="A0A5C6CX35"/>
<name>A0A5C6CX35_9BACT</name>
<gene>
    <name evidence="5" type="primary">gumD</name>
    <name evidence="5" type="ORF">Poly41_67040</name>
</gene>
<dbReference type="RefSeq" id="WP_146531369.1">
    <property type="nucleotide sequence ID" value="NZ_SJPV01000023.1"/>
</dbReference>
<comment type="caution">
    <text evidence="5">The sequence shown here is derived from an EMBL/GenBank/DDBJ whole genome shotgun (WGS) entry which is preliminary data.</text>
</comment>
<feature type="transmembrane region" description="Helical" evidence="3">
    <location>
        <begin position="38"/>
        <end position="62"/>
    </location>
</feature>
<dbReference type="GO" id="GO:0089702">
    <property type="term" value="F:undecaprenyl-phosphate glucose phosphotransferase activity"/>
    <property type="evidence" value="ECO:0007669"/>
    <property type="project" value="UniProtKB-EC"/>
</dbReference>
<dbReference type="PANTHER" id="PTHR30576:SF0">
    <property type="entry name" value="UNDECAPRENYL-PHOSPHATE N-ACETYLGALACTOSAMINYL 1-PHOSPHATE TRANSFERASE-RELATED"/>
    <property type="match status" value="1"/>
</dbReference>
<evidence type="ECO:0000313" key="5">
    <source>
        <dbReference type="EMBL" id="TWU29132.1"/>
    </source>
</evidence>
<dbReference type="EC" id="2.7.8.31" evidence="5"/>
<evidence type="ECO:0000256" key="3">
    <source>
        <dbReference type="SAM" id="Phobius"/>
    </source>
</evidence>
<feature type="domain" description="Bacterial sugar transferase" evidence="4">
    <location>
        <begin position="36"/>
        <end position="218"/>
    </location>
</feature>
<reference evidence="5 6" key="1">
    <citation type="submission" date="2019-02" db="EMBL/GenBank/DDBJ databases">
        <title>Deep-cultivation of Planctomycetes and their phenomic and genomic characterization uncovers novel biology.</title>
        <authorList>
            <person name="Wiegand S."/>
            <person name="Jogler M."/>
            <person name="Boedeker C."/>
            <person name="Pinto D."/>
            <person name="Vollmers J."/>
            <person name="Rivas-Marin E."/>
            <person name="Kohn T."/>
            <person name="Peeters S.H."/>
            <person name="Heuer A."/>
            <person name="Rast P."/>
            <person name="Oberbeckmann S."/>
            <person name="Bunk B."/>
            <person name="Jeske O."/>
            <person name="Meyerdierks A."/>
            <person name="Storesund J.E."/>
            <person name="Kallscheuer N."/>
            <person name="Luecker S."/>
            <person name="Lage O.M."/>
            <person name="Pohl T."/>
            <person name="Merkel B.J."/>
            <person name="Hornburger P."/>
            <person name="Mueller R.-W."/>
            <person name="Bruemmer F."/>
            <person name="Labrenz M."/>
            <person name="Spormann A.M."/>
            <person name="Op Den Camp H."/>
            <person name="Overmann J."/>
            <person name="Amann R."/>
            <person name="Jetten M.S.M."/>
            <person name="Mascher T."/>
            <person name="Medema M.H."/>
            <person name="Devos D.P."/>
            <person name="Kaster A.-K."/>
            <person name="Ovreas L."/>
            <person name="Rohde M."/>
            <person name="Galperin M.Y."/>
            <person name="Jogler C."/>
        </authorList>
    </citation>
    <scope>NUCLEOTIDE SEQUENCE [LARGE SCALE GENOMIC DNA]</scope>
    <source>
        <strain evidence="5 6">Poly41</strain>
    </source>
</reference>
<dbReference type="EMBL" id="SJPV01000023">
    <property type="protein sequence ID" value="TWU29132.1"/>
    <property type="molecule type" value="Genomic_DNA"/>
</dbReference>
<feature type="region of interest" description="Disordered" evidence="2">
    <location>
        <begin position="244"/>
        <end position="273"/>
    </location>
</feature>
<keyword evidence="5" id="KW-0808">Transferase</keyword>
<proteinExistence type="inferred from homology"/>
<keyword evidence="3" id="KW-1133">Transmembrane helix</keyword>
<dbReference type="PANTHER" id="PTHR30576">
    <property type="entry name" value="COLANIC BIOSYNTHESIS UDP-GLUCOSE LIPID CARRIER TRANSFERASE"/>
    <property type="match status" value="1"/>
</dbReference>
<dbReference type="Pfam" id="PF02397">
    <property type="entry name" value="Bac_transf"/>
    <property type="match status" value="1"/>
</dbReference>
<keyword evidence="6" id="KW-1185">Reference proteome</keyword>
<evidence type="ECO:0000259" key="4">
    <source>
        <dbReference type="Pfam" id="PF02397"/>
    </source>
</evidence>
<evidence type="ECO:0000256" key="2">
    <source>
        <dbReference type="SAM" id="MobiDB-lite"/>
    </source>
</evidence>
<protein>
    <submittedName>
        <fullName evidence="5">UDP-glucose:undecaprenyl-phosphate glucose-1-phosphate transferase</fullName>
        <ecNumber evidence="5">2.7.8.31</ecNumber>
    </submittedName>
</protein>
<dbReference type="Proteomes" id="UP000319143">
    <property type="component" value="Unassembled WGS sequence"/>
</dbReference>
<evidence type="ECO:0000313" key="6">
    <source>
        <dbReference type="Proteomes" id="UP000319143"/>
    </source>
</evidence>
<keyword evidence="3" id="KW-0472">Membrane</keyword>
<dbReference type="OrthoDB" id="9766874at2"/>
<dbReference type="InterPro" id="IPR003362">
    <property type="entry name" value="Bact_transf"/>
</dbReference>
<accession>A0A5C6CX35</accession>
<feature type="region of interest" description="Disordered" evidence="2">
    <location>
        <begin position="278"/>
        <end position="297"/>
    </location>
</feature>
<evidence type="ECO:0000256" key="1">
    <source>
        <dbReference type="ARBA" id="ARBA00006464"/>
    </source>
</evidence>
<sequence>MSCSNRTKSTTVECCKASINVESESPRIRRRFFHLKYLFDRVAGWVLLVAFSPLTLLLWMIVKLTSPGPGFYKQERVGLNGETFDIFKLRSMNVDAEKSGKAIWAKKGDPRTTPVGRTLRKLHLDEIPQLFNVARGEMSFVGPRPERPSICETLAEEIDGYYDRTHVKPGITGLSQINLPPDEKIEDVRRKQVLDLCYIGETNVWLELRILIATALRIVGVKGETVMRWMRLCRRDLLVQQGLAQAHPTPHANRKKLPNVPRPSRAAKQVPVAVGVLNEDSPAELNTDSFAPPHHPR</sequence>
<comment type="similarity">
    <text evidence="1">Belongs to the bacterial sugar transferase family.</text>
</comment>